<evidence type="ECO:0000313" key="8">
    <source>
        <dbReference type="EMBL" id="KOG91699.1"/>
    </source>
</evidence>
<evidence type="ECO:0000256" key="5">
    <source>
        <dbReference type="SAM" id="SignalP"/>
    </source>
</evidence>
<feature type="compositionally biased region" description="Basic and acidic residues" evidence="4">
    <location>
        <begin position="534"/>
        <end position="545"/>
    </location>
</feature>
<evidence type="ECO:0000256" key="3">
    <source>
        <dbReference type="ARBA" id="ARBA00022801"/>
    </source>
</evidence>
<dbReference type="InterPro" id="IPR000073">
    <property type="entry name" value="AB_hydrolase_1"/>
</dbReference>
<dbReference type="Gene3D" id="3.40.50.1820">
    <property type="entry name" value="alpha/beta hydrolase"/>
    <property type="match status" value="1"/>
</dbReference>
<protein>
    <submittedName>
        <fullName evidence="8">Hydrolase</fullName>
    </submittedName>
</protein>
<evidence type="ECO:0000259" key="7">
    <source>
        <dbReference type="Pfam" id="PF08386"/>
    </source>
</evidence>
<evidence type="ECO:0000256" key="1">
    <source>
        <dbReference type="ARBA" id="ARBA00010088"/>
    </source>
</evidence>
<dbReference type="GO" id="GO:0016787">
    <property type="term" value="F:hydrolase activity"/>
    <property type="evidence" value="ECO:0007669"/>
    <property type="project" value="UniProtKB-KW"/>
</dbReference>
<evidence type="ECO:0000256" key="4">
    <source>
        <dbReference type="SAM" id="MobiDB-lite"/>
    </source>
</evidence>
<dbReference type="SUPFAM" id="SSF53474">
    <property type="entry name" value="alpha/beta-Hydrolases"/>
    <property type="match status" value="1"/>
</dbReference>
<feature type="signal peptide" evidence="5">
    <location>
        <begin position="1"/>
        <end position="16"/>
    </location>
</feature>
<evidence type="ECO:0000259" key="6">
    <source>
        <dbReference type="Pfam" id="PF00561"/>
    </source>
</evidence>
<comment type="caution">
    <text evidence="8">The sequence shown here is derived from an EMBL/GenBank/DDBJ whole genome shotgun (WGS) entry which is preliminary data.</text>
</comment>
<dbReference type="Pfam" id="PF08386">
    <property type="entry name" value="Abhydrolase_4"/>
    <property type="match status" value="1"/>
</dbReference>
<keyword evidence="3 8" id="KW-0378">Hydrolase</keyword>
<comment type="similarity">
    <text evidence="1">Belongs to the peptidase S33 family.</text>
</comment>
<feature type="chain" id="PRO_5046343315" evidence="5">
    <location>
        <begin position="17"/>
        <end position="576"/>
    </location>
</feature>
<evidence type="ECO:0000256" key="2">
    <source>
        <dbReference type="ARBA" id="ARBA00022729"/>
    </source>
</evidence>
<feature type="domain" description="Peptidase S33 tripeptidyl aminopeptidase-like C-terminal" evidence="7">
    <location>
        <begin position="437"/>
        <end position="535"/>
    </location>
</feature>
<feature type="region of interest" description="Disordered" evidence="4">
    <location>
        <begin position="534"/>
        <end position="576"/>
    </location>
</feature>
<dbReference type="PANTHER" id="PTHR43248:SF29">
    <property type="entry name" value="TRIPEPTIDYL AMINOPEPTIDASE"/>
    <property type="match status" value="1"/>
</dbReference>
<keyword evidence="2 5" id="KW-0732">Signal</keyword>
<keyword evidence="9" id="KW-1185">Reference proteome</keyword>
<reference evidence="8 9" key="1">
    <citation type="submission" date="2015-07" db="EMBL/GenBank/DDBJ databases">
        <authorList>
            <person name="Ju K.-S."/>
            <person name="Doroghazi J.R."/>
            <person name="Metcalf W.W."/>
        </authorList>
    </citation>
    <scope>NUCLEOTIDE SEQUENCE [LARGE SCALE GENOMIC DNA]</scope>
    <source>
        <strain evidence="8 9">NRRL B-3589</strain>
    </source>
</reference>
<evidence type="ECO:0000313" key="9">
    <source>
        <dbReference type="Proteomes" id="UP000037020"/>
    </source>
</evidence>
<dbReference type="Pfam" id="PF00561">
    <property type="entry name" value="Abhydrolase_1"/>
    <property type="match status" value="1"/>
</dbReference>
<name>A0ABR5JE29_9ACTN</name>
<dbReference type="InterPro" id="IPR029058">
    <property type="entry name" value="AB_hydrolase_fold"/>
</dbReference>
<gene>
    <name evidence="8" type="ORF">ADK38_01715</name>
</gene>
<organism evidence="8 9">
    <name type="scientific">Streptomyces varsoviensis</name>
    <dbReference type="NCBI Taxonomy" id="67373"/>
    <lineage>
        <taxon>Bacteria</taxon>
        <taxon>Bacillati</taxon>
        <taxon>Actinomycetota</taxon>
        <taxon>Actinomycetes</taxon>
        <taxon>Kitasatosporales</taxon>
        <taxon>Streptomycetaceae</taxon>
        <taxon>Streptomyces</taxon>
    </lineage>
</organism>
<accession>A0ABR5JE29</accession>
<proteinExistence type="inferred from homology"/>
<dbReference type="EMBL" id="LGUT01000131">
    <property type="protein sequence ID" value="KOG91699.1"/>
    <property type="molecule type" value="Genomic_DNA"/>
</dbReference>
<sequence>MTATLAPMFAASAATAAPAAAPSSTETISQTAASTAGAASPAAQPSSYKGALSWYAQQKPRWKRCSADAPAGLQCATIKVPLDYRAPGGKRIDMAISRIKSTAPDKRHGVLFSNPGGPGGEGLYMPLGIQERLPKSAQEKYDLIGFDPRGVARSSPISCGLTSDEEDWLRPYKKEKFGEDVAWARRVAAKCKEKAGDRLPYITTRNTARDMDVLRAVLGEKKISYVGYSYGTYLGSVYTQLFPGRADRIVLDSAVDPARTWRGMIQWWAEGAEPAFDRWTEWAAEHDRTYGLGDTPKKVDRTFWDLVAQADEKPIEVDGKPTTGDDIRSGMREVVYTPRSATEGVVELKKAAAGKPASGKRLAPFVRSEFVRSKGAGAVAGASRGAATNTTGNAAKVPSDNTMSSFWAVVCGDNSAAWSRDPESYRRDAIADKGRYPLYGDFASNIKPCAFWDDSAEPVTTVNNDVGVLVVQNEWDPQTPLPSGQALHADLKGSKMLTVRGGEGHLAFPNGTACTDGTVVDYLLTGRLPAEDVTCKAPADSERKARGSQKGQKGQNGQKPGVIPGAPSPQRAPDRF</sequence>
<feature type="domain" description="AB hydrolase-1" evidence="6">
    <location>
        <begin position="114"/>
        <end position="270"/>
    </location>
</feature>
<dbReference type="Proteomes" id="UP000037020">
    <property type="component" value="Unassembled WGS sequence"/>
</dbReference>
<feature type="compositionally biased region" description="Low complexity" evidence="4">
    <location>
        <begin position="548"/>
        <end position="559"/>
    </location>
</feature>
<dbReference type="InterPro" id="IPR051601">
    <property type="entry name" value="Serine_prot/Carboxylest_S33"/>
</dbReference>
<dbReference type="PANTHER" id="PTHR43248">
    <property type="entry name" value="2-SUCCINYL-6-HYDROXY-2,4-CYCLOHEXADIENE-1-CARBOXYLATE SYNTHASE"/>
    <property type="match status" value="1"/>
</dbReference>
<dbReference type="InterPro" id="IPR013595">
    <property type="entry name" value="Pept_S33_TAP-like_C"/>
</dbReference>